<dbReference type="SMR" id="A0A5F9C5M3"/>
<dbReference type="GO" id="GO:0006952">
    <property type="term" value="P:defense response"/>
    <property type="evidence" value="ECO:0007669"/>
    <property type="project" value="InterPro"/>
</dbReference>
<evidence type="ECO:0000256" key="3">
    <source>
        <dbReference type="ARBA" id="ARBA00022514"/>
    </source>
</evidence>
<evidence type="ECO:0000313" key="9">
    <source>
        <dbReference type="Proteomes" id="UP000001811"/>
    </source>
</evidence>
<evidence type="ECO:0000256" key="6">
    <source>
        <dbReference type="RuleBase" id="RU361149"/>
    </source>
</evidence>
<dbReference type="PRINTS" id="PR00437">
    <property type="entry name" value="SMALLCYTKCXC"/>
</dbReference>
<dbReference type="PRINTS" id="PR00436">
    <property type="entry name" value="INTERLEUKIN8"/>
</dbReference>
<evidence type="ECO:0000256" key="4">
    <source>
        <dbReference type="ARBA" id="ARBA00022525"/>
    </source>
</evidence>
<dbReference type="EMBL" id="AAGW02023001">
    <property type="status" value="NOT_ANNOTATED_CDS"/>
    <property type="molecule type" value="Genomic_DNA"/>
</dbReference>
<dbReference type="EMBL" id="AAGW02023006">
    <property type="status" value="NOT_ANNOTATED_CDS"/>
    <property type="molecule type" value="Genomic_DNA"/>
</dbReference>
<keyword evidence="9" id="KW-1185">Reference proteome</keyword>
<feature type="domain" description="Chemokine interleukin-8-like" evidence="7">
    <location>
        <begin position="43"/>
        <end position="104"/>
    </location>
</feature>
<dbReference type="InterPro" id="IPR018048">
    <property type="entry name" value="Chemokine_CXC_CS"/>
</dbReference>
<dbReference type="Bgee" id="ENSOCUG00000037192">
    <property type="expression patterns" value="Expressed in ovary and 16 other cell types or tissues"/>
</dbReference>
<evidence type="ECO:0000256" key="5">
    <source>
        <dbReference type="ARBA" id="ARBA00023157"/>
    </source>
</evidence>
<name>A0A5F9C5M3_RABIT</name>
<dbReference type="FunFam" id="2.40.50.40:FF:000004">
    <property type="entry name" value="C-X-C motif chemokine"/>
    <property type="match status" value="1"/>
</dbReference>
<dbReference type="InterPro" id="IPR001089">
    <property type="entry name" value="Chemokine_CXC"/>
</dbReference>
<reference evidence="8" key="3">
    <citation type="submission" date="2025-09" db="UniProtKB">
        <authorList>
            <consortium name="Ensembl"/>
        </authorList>
    </citation>
    <scope>IDENTIFICATION</scope>
    <source>
        <strain evidence="8">Thorbecke</strain>
    </source>
</reference>
<dbReference type="GO" id="GO:0006955">
    <property type="term" value="P:immune response"/>
    <property type="evidence" value="ECO:0007669"/>
    <property type="project" value="InterPro"/>
</dbReference>
<reference evidence="8" key="2">
    <citation type="submission" date="2025-08" db="UniProtKB">
        <authorList>
            <consortium name="Ensembl"/>
        </authorList>
    </citation>
    <scope>IDENTIFICATION</scope>
    <source>
        <strain evidence="8">Thorbecke</strain>
    </source>
</reference>
<dbReference type="STRING" id="9986.ENSOCUP00000029132"/>
<keyword evidence="3 6" id="KW-0202">Cytokine</keyword>
<dbReference type="InterPro" id="IPR036048">
    <property type="entry name" value="Interleukin_8-like_sf"/>
</dbReference>
<dbReference type="PANTHER" id="PTHR12015">
    <property type="entry name" value="SMALL INDUCIBLE CYTOKINE A"/>
    <property type="match status" value="1"/>
</dbReference>
<dbReference type="GO" id="GO:0005615">
    <property type="term" value="C:extracellular space"/>
    <property type="evidence" value="ECO:0007669"/>
    <property type="project" value="UniProtKB-UniRule"/>
</dbReference>
<keyword evidence="4 6" id="KW-0964">Secreted</keyword>
<dbReference type="Proteomes" id="UP000001811">
    <property type="component" value="Chromosome 15"/>
</dbReference>
<dbReference type="GO" id="GO:0008009">
    <property type="term" value="F:chemokine activity"/>
    <property type="evidence" value="ECO:0007669"/>
    <property type="project" value="InterPro"/>
</dbReference>
<dbReference type="InParanoid" id="A0A5F9C5M3"/>
<evidence type="ECO:0000256" key="2">
    <source>
        <dbReference type="ARBA" id="ARBA00010665"/>
    </source>
</evidence>
<comment type="subcellular location">
    <subcellularLocation>
        <location evidence="1 6">Secreted</location>
    </subcellularLocation>
</comment>
<dbReference type="EMBL" id="AAGW02023002">
    <property type="status" value="NOT_ANNOTATED_CDS"/>
    <property type="molecule type" value="Genomic_DNA"/>
</dbReference>
<dbReference type="EMBL" id="AAGW02022997">
    <property type="status" value="NOT_ANNOTATED_CDS"/>
    <property type="molecule type" value="Genomic_DNA"/>
</dbReference>
<dbReference type="EMBL" id="AAGW02023003">
    <property type="status" value="NOT_ANNOTATED_CDS"/>
    <property type="molecule type" value="Genomic_DNA"/>
</dbReference>
<dbReference type="InterPro" id="IPR033899">
    <property type="entry name" value="CXC_Chemokine_domain"/>
</dbReference>
<dbReference type="SMART" id="SM00199">
    <property type="entry name" value="SCY"/>
    <property type="match status" value="1"/>
</dbReference>
<reference evidence="8 9" key="1">
    <citation type="journal article" date="2011" name="Nature">
        <title>A high-resolution map of human evolutionary constraint using 29 mammals.</title>
        <authorList>
            <person name="Lindblad-Toh K."/>
            <person name="Garber M."/>
            <person name="Zuk O."/>
            <person name="Lin M.F."/>
            <person name="Parker B.J."/>
            <person name="Washietl S."/>
            <person name="Kheradpour P."/>
            <person name="Ernst J."/>
            <person name="Jordan G."/>
            <person name="Mauceli E."/>
            <person name="Ward L.D."/>
            <person name="Lowe C.B."/>
            <person name="Holloway A.K."/>
            <person name="Clamp M."/>
            <person name="Gnerre S."/>
            <person name="Alfoldi J."/>
            <person name="Beal K."/>
            <person name="Chang J."/>
            <person name="Clawson H."/>
            <person name="Cuff J."/>
            <person name="Di Palma F."/>
            <person name="Fitzgerald S."/>
            <person name="Flicek P."/>
            <person name="Guttman M."/>
            <person name="Hubisz M.J."/>
            <person name="Jaffe D.B."/>
            <person name="Jungreis I."/>
            <person name="Kent W.J."/>
            <person name="Kostka D."/>
            <person name="Lara M."/>
            <person name="Martins A.L."/>
            <person name="Massingham T."/>
            <person name="Moltke I."/>
            <person name="Raney B.J."/>
            <person name="Rasmussen M.D."/>
            <person name="Robinson J."/>
            <person name="Stark A."/>
            <person name="Vilella A.J."/>
            <person name="Wen J."/>
            <person name="Xie X."/>
            <person name="Zody M.C."/>
            <person name="Baldwin J."/>
            <person name="Bloom T."/>
            <person name="Chin C.W."/>
            <person name="Heiman D."/>
            <person name="Nicol R."/>
            <person name="Nusbaum C."/>
            <person name="Young S."/>
            <person name="Wilkinson J."/>
            <person name="Worley K.C."/>
            <person name="Kovar C.L."/>
            <person name="Muzny D.M."/>
            <person name="Gibbs R.A."/>
            <person name="Cree A."/>
            <person name="Dihn H.H."/>
            <person name="Fowler G."/>
            <person name="Jhangiani S."/>
            <person name="Joshi V."/>
            <person name="Lee S."/>
            <person name="Lewis L.R."/>
            <person name="Nazareth L.V."/>
            <person name="Okwuonu G."/>
            <person name="Santibanez J."/>
            <person name="Warren W.C."/>
            <person name="Mardis E.R."/>
            <person name="Weinstock G.M."/>
            <person name="Wilson R.K."/>
            <person name="Delehaunty K."/>
            <person name="Dooling D."/>
            <person name="Fronik C."/>
            <person name="Fulton L."/>
            <person name="Fulton B."/>
            <person name="Graves T."/>
            <person name="Minx P."/>
            <person name="Sodergren E."/>
            <person name="Birney E."/>
            <person name="Margulies E.H."/>
            <person name="Herrero J."/>
            <person name="Green E.D."/>
            <person name="Haussler D."/>
            <person name="Siepel A."/>
            <person name="Goldman N."/>
            <person name="Pollard K.S."/>
            <person name="Pedersen J.S."/>
            <person name="Lander E.S."/>
            <person name="Kellis M."/>
        </authorList>
    </citation>
    <scope>NUCLEOTIDE SEQUENCE [LARGE SCALE GENOMIC DNA]</scope>
    <source>
        <strain evidence="8 9">Thorbecke inbred</strain>
    </source>
</reference>
<evidence type="ECO:0000256" key="1">
    <source>
        <dbReference type="ARBA" id="ARBA00004613"/>
    </source>
</evidence>
<comment type="similarity">
    <text evidence="2 6">Belongs to the intercrine alpha (chemokine CxC) family.</text>
</comment>
<dbReference type="GeneTree" id="ENSGT00940000155233"/>
<dbReference type="InterPro" id="IPR039809">
    <property type="entry name" value="Chemokine_b/g/d"/>
</dbReference>
<dbReference type="AlphaFoldDB" id="A0A5F9C5M3"/>
<dbReference type="EMBL" id="AAGW02023004">
    <property type="status" value="NOT_ANNOTATED_CDS"/>
    <property type="molecule type" value="Genomic_DNA"/>
</dbReference>
<dbReference type="EMBL" id="AAGW02022998">
    <property type="status" value="NOT_ANNOTATED_CDS"/>
    <property type="molecule type" value="Genomic_DNA"/>
</dbReference>
<dbReference type="EMBL" id="AAGW02022999">
    <property type="status" value="NOT_ANNOTATED_CDS"/>
    <property type="molecule type" value="Genomic_DNA"/>
</dbReference>
<dbReference type="Gene3D" id="2.40.50.40">
    <property type="match status" value="1"/>
</dbReference>
<accession>A0A5F9C5M3</accession>
<protein>
    <recommendedName>
        <fullName evidence="6">C-X-C motif chemokine</fullName>
    </recommendedName>
</protein>
<dbReference type="EMBL" id="AAGW02023000">
    <property type="status" value="NOT_ANNOTATED_CDS"/>
    <property type="molecule type" value="Genomic_DNA"/>
</dbReference>
<dbReference type="SUPFAM" id="SSF54117">
    <property type="entry name" value="Interleukin 8-like chemokines"/>
    <property type="match status" value="1"/>
</dbReference>
<dbReference type="EMBL" id="AAGW02023005">
    <property type="status" value="NOT_ANNOTATED_CDS"/>
    <property type="molecule type" value="Genomic_DNA"/>
</dbReference>
<dbReference type="Ensembl" id="ENSOCUT00000038254.1">
    <property type="protein sequence ID" value="ENSOCUP00000029132.1"/>
    <property type="gene ID" value="ENSOCUG00000037192.1"/>
</dbReference>
<dbReference type="Pfam" id="PF00048">
    <property type="entry name" value="IL8"/>
    <property type="match status" value="1"/>
</dbReference>
<keyword evidence="6" id="KW-0145">Chemotaxis</keyword>
<evidence type="ECO:0000259" key="7">
    <source>
        <dbReference type="SMART" id="SM00199"/>
    </source>
</evidence>
<proteinExistence type="inferred from homology"/>
<dbReference type="PROSITE" id="PS00471">
    <property type="entry name" value="SMALL_CYTOKINES_CXC"/>
    <property type="match status" value="1"/>
</dbReference>
<dbReference type="InterPro" id="IPR001811">
    <property type="entry name" value="Chemokine_IL8-like_dom"/>
</dbReference>
<organism evidence="8 9">
    <name type="scientific">Oryctolagus cuniculus</name>
    <name type="common">Rabbit</name>
    <dbReference type="NCBI Taxonomy" id="9986"/>
    <lineage>
        <taxon>Eukaryota</taxon>
        <taxon>Metazoa</taxon>
        <taxon>Chordata</taxon>
        <taxon>Craniata</taxon>
        <taxon>Vertebrata</taxon>
        <taxon>Euteleostomi</taxon>
        <taxon>Mammalia</taxon>
        <taxon>Eutheria</taxon>
        <taxon>Euarchontoglires</taxon>
        <taxon>Glires</taxon>
        <taxon>Lagomorpha</taxon>
        <taxon>Leporidae</taxon>
        <taxon>Oryctolagus</taxon>
    </lineage>
</organism>
<evidence type="ECO:0000313" key="8">
    <source>
        <dbReference type="Ensembl" id="ENSOCUP00000029132.1"/>
    </source>
</evidence>
<dbReference type="CDD" id="cd00273">
    <property type="entry name" value="Chemokine_CXC"/>
    <property type="match status" value="1"/>
</dbReference>
<dbReference type="PANTHER" id="PTHR12015:SF198">
    <property type="entry name" value="PLATELET BASIC PROTEIN"/>
    <property type="match status" value="1"/>
</dbReference>
<sequence length="111" mass="12253">MSVLPLTATGAEPIPSHTMWLSLSSLRIFISFSHAADFYESQELRCQCIQIYSNFISPKLIKNVQMIPSGPYCSTKEVIATLKSGQEACLNPAAPMVKKFLQKRLSKGSSN</sequence>
<keyword evidence="5" id="KW-1015">Disulfide bond</keyword>
<dbReference type="GO" id="GO:0090023">
    <property type="term" value="P:positive regulation of neutrophil chemotaxis"/>
    <property type="evidence" value="ECO:0007669"/>
    <property type="project" value="UniProtKB-ARBA"/>
</dbReference>